<evidence type="ECO:0000256" key="1">
    <source>
        <dbReference type="SAM" id="MobiDB-lite"/>
    </source>
</evidence>
<gene>
    <name evidence="3" type="ORF">F8568_023935</name>
</gene>
<proteinExistence type="predicted"/>
<feature type="region of interest" description="Disordered" evidence="1">
    <location>
        <begin position="1"/>
        <end position="20"/>
    </location>
</feature>
<dbReference type="RefSeq" id="WP_151595919.1">
    <property type="nucleotide sequence ID" value="NZ_WBMS02000019.1"/>
</dbReference>
<dbReference type="EMBL" id="WBMS02000019">
    <property type="protein sequence ID" value="MWA03374.1"/>
    <property type="molecule type" value="Genomic_DNA"/>
</dbReference>
<dbReference type="AlphaFoldDB" id="A0A6I4MGU3"/>
<feature type="compositionally biased region" description="Low complexity" evidence="1">
    <location>
        <begin position="65"/>
        <end position="93"/>
    </location>
</feature>
<reference evidence="3" key="1">
    <citation type="submission" date="2019-12" db="EMBL/GenBank/DDBJ databases">
        <title>Actinomadura physcomitrii sp. nov., a novel actinomycete isolated from moss [Physcomitrium sphaericum (Ludw) Fuernr].</title>
        <authorList>
            <person name="Zhuang X."/>
        </authorList>
    </citation>
    <scope>NUCLEOTIDE SEQUENCE [LARGE SCALE GENOMIC DNA]</scope>
    <source>
        <strain evidence="3">LD22</strain>
    </source>
</reference>
<feature type="region of interest" description="Disordered" evidence="1">
    <location>
        <begin position="171"/>
        <end position="197"/>
    </location>
</feature>
<keyword evidence="4" id="KW-1185">Reference proteome</keyword>
<evidence type="ECO:0000313" key="4">
    <source>
        <dbReference type="Proteomes" id="UP000462055"/>
    </source>
</evidence>
<accession>A0A6I4MGU3</accession>
<keyword evidence="2" id="KW-0812">Transmembrane</keyword>
<sequence>MNETPADASRGRHAKPPSELSVRWNRMIAAASGRRRLAAAGAGGASLAVVAALAALAFTGGGSGNAPRAAAAAHTARSAPSSAGATLAAAGDSGDPDELSSDALPYLRAKDPGGGIVKHVTDIRRSGTFVRVYTDLGEDDENSKPAVSLCEWTVGYLEDGGDDEPRVFVHGKSSDNGSVVLANKQSDSDDCKVPDTP</sequence>
<keyword evidence="2" id="KW-1133">Transmembrane helix</keyword>
<protein>
    <submittedName>
        <fullName evidence="3">Uncharacterized protein</fullName>
    </submittedName>
</protein>
<comment type="caution">
    <text evidence="3">The sequence shown here is derived from an EMBL/GenBank/DDBJ whole genome shotgun (WGS) entry which is preliminary data.</text>
</comment>
<dbReference type="Proteomes" id="UP000462055">
    <property type="component" value="Unassembled WGS sequence"/>
</dbReference>
<evidence type="ECO:0000313" key="3">
    <source>
        <dbReference type="EMBL" id="MWA03374.1"/>
    </source>
</evidence>
<feature type="region of interest" description="Disordered" evidence="1">
    <location>
        <begin position="63"/>
        <end position="103"/>
    </location>
</feature>
<organism evidence="3 4">
    <name type="scientific">Actinomadura physcomitrii</name>
    <dbReference type="NCBI Taxonomy" id="2650748"/>
    <lineage>
        <taxon>Bacteria</taxon>
        <taxon>Bacillati</taxon>
        <taxon>Actinomycetota</taxon>
        <taxon>Actinomycetes</taxon>
        <taxon>Streptosporangiales</taxon>
        <taxon>Thermomonosporaceae</taxon>
        <taxon>Actinomadura</taxon>
    </lineage>
</organism>
<feature type="transmembrane region" description="Helical" evidence="2">
    <location>
        <begin position="37"/>
        <end position="58"/>
    </location>
</feature>
<evidence type="ECO:0000256" key="2">
    <source>
        <dbReference type="SAM" id="Phobius"/>
    </source>
</evidence>
<name>A0A6I4MGU3_9ACTN</name>
<feature type="compositionally biased region" description="Basic and acidic residues" evidence="1">
    <location>
        <begin position="186"/>
        <end position="197"/>
    </location>
</feature>
<keyword evidence="2" id="KW-0472">Membrane</keyword>